<gene>
    <name evidence="2" type="ORF">BSTOLATCC_MIC5335</name>
</gene>
<name>A0AAU9IDY8_9CILI</name>
<dbReference type="EMBL" id="CAJZBQ010000005">
    <property type="protein sequence ID" value="CAG9312080.1"/>
    <property type="molecule type" value="Genomic_DNA"/>
</dbReference>
<proteinExistence type="predicted"/>
<sequence length="333" mass="39075">MEQKDNIKGESWISIKEIIKAADLQSVYRQRSRSSSDSSDLSIPSEDPNITIDWTRNSFGINGENSYGKKDPGDIFVGNTLNCNTNGTFRYSTCTNDDIWTLGNSYNRNIESLKEKLAKGNELYTMATNEILKLKKYNKNLQEDYKKQMVYMKEQYENYLVNEKEKMEKEFNNKIGQIKSIHREEIHKTGQKWEELTKKLKNIYDLEIEGKDSLIKKLSDKLLKNKEMRDQEWCHEECNKKICKYKKNQKIIQTLNYQLDEQKLIIESQKRIIEGLNSDLFRLSTKTHKSMQNEASYQNSDLISFFSKLNNILETADNLKTSDSSPKSYKCNY</sequence>
<accession>A0AAU9IDY8</accession>
<reference evidence="2" key="1">
    <citation type="submission" date="2021-09" db="EMBL/GenBank/DDBJ databases">
        <authorList>
            <consortium name="AG Swart"/>
            <person name="Singh M."/>
            <person name="Singh A."/>
            <person name="Seah K."/>
            <person name="Emmerich C."/>
        </authorList>
    </citation>
    <scope>NUCLEOTIDE SEQUENCE</scope>
    <source>
        <strain evidence="2">ATCC30299</strain>
    </source>
</reference>
<evidence type="ECO:0000313" key="3">
    <source>
        <dbReference type="Proteomes" id="UP001162131"/>
    </source>
</evidence>
<evidence type="ECO:0000313" key="2">
    <source>
        <dbReference type="EMBL" id="CAG9312080.1"/>
    </source>
</evidence>
<dbReference type="Proteomes" id="UP001162131">
    <property type="component" value="Unassembled WGS sequence"/>
</dbReference>
<keyword evidence="3" id="KW-1185">Reference proteome</keyword>
<protein>
    <submittedName>
        <fullName evidence="2">Uncharacterized protein</fullName>
    </submittedName>
</protein>
<evidence type="ECO:0000256" key="1">
    <source>
        <dbReference type="SAM" id="Coils"/>
    </source>
</evidence>
<organism evidence="2 3">
    <name type="scientific">Blepharisma stoltei</name>
    <dbReference type="NCBI Taxonomy" id="1481888"/>
    <lineage>
        <taxon>Eukaryota</taxon>
        <taxon>Sar</taxon>
        <taxon>Alveolata</taxon>
        <taxon>Ciliophora</taxon>
        <taxon>Postciliodesmatophora</taxon>
        <taxon>Heterotrichea</taxon>
        <taxon>Heterotrichida</taxon>
        <taxon>Blepharismidae</taxon>
        <taxon>Blepharisma</taxon>
    </lineage>
</organism>
<keyword evidence="1" id="KW-0175">Coiled coil</keyword>
<comment type="caution">
    <text evidence="2">The sequence shown here is derived from an EMBL/GenBank/DDBJ whole genome shotgun (WGS) entry which is preliminary data.</text>
</comment>
<dbReference type="AlphaFoldDB" id="A0AAU9IDY8"/>
<feature type="coiled-coil region" evidence="1">
    <location>
        <begin position="110"/>
        <end position="173"/>
    </location>
</feature>